<evidence type="ECO:0000259" key="10">
    <source>
        <dbReference type="PROSITE" id="PS50110"/>
    </source>
</evidence>
<evidence type="ECO:0000256" key="5">
    <source>
        <dbReference type="ARBA" id="ARBA00023015"/>
    </source>
</evidence>
<evidence type="ECO:0000256" key="8">
    <source>
        <dbReference type="PROSITE-ProRule" id="PRU00169"/>
    </source>
</evidence>
<dbReference type="Pfam" id="PF12833">
    <property type="entry name" value="HTH_18"/>
    <property type="match status" value="1"/>
</dbReference>
<dbReference type="PANTHER" id="PTHR42713">
    <property type="entry name" value="HISTIDINE KINASE-RELATED"/>
    <property type="match status" value="1"/>
</dbReference>
<dbReference type="AlphaFoldDB" id="A0A4Y8LMW0"/>
<dbReference type="PROSITE" id="PS50110">
    <property type="entry name" value="RESPONSE_REGULATORY"/>
    <property type="match status" value="1"/>
</dbReference>
<dbReference type="GO" id="GO:0005737">
    <property type="term" value="C:cytoplasm"/>
    <property type="evidence" value="ECO:0007669"/>
    <property type="project" value="UniProtKB-SubCell"/>
</dbReference>
<keyword evidence="6" id="KW-0238">DNA-binding</keyword>
<dbReference type="Pfam" id="PF00072">
    <property type="entry name" value="Response_reg"/>
    <property type="match status" value="1"/>
</dbReference>
<dbReference type="InterPro" id="IPR011006">
    <property type="entry name" value="CheY-like_superfamily"/>
</dbReference>
<evidence type="ECO:0000256" key="1">
    <source>
        <dbReference type="ARBA" id="ARBA00004496"/>
    </source>
</evidence>
<evidence type="ECO:0000259" key="9">
    <source>
        <dbReference type="PROSITE" id="PS01124"/>
    </source>
</evidence>
<keyword evidence="7" id="KW-0804">Transcription</keyword>
<sequence length="364" mass="41483">MFNIVIIDDEPWSREVVKALGAWDNLGLRIVGEAEDGTEGLKLIEELGPNVVVTDMRMPGLDGVDLLKTMNERFPALKIIVMSGYDDFAYLKQAIRSRAVEYLLKPIDQGELNAALERCVLEMKQASKTAIASWTMPFAFADAGLLEQYVAYRQRVHGYLLELNKPAALETLAMLEELLDKANLESGDGNRLAKIGHDFMLMLEEFASENDVTIGRPASGRASSKDTKEAWDSLAETFGHIRSMYITAIDTIEDNRKNRNRLDLAEVRLHIDRHFQDAISLETIAQSYFVSKEHLSRAFKSRFGENLMDYILRKRMEKARELIVQRKLAIKHVAQLTGYEDIAYFYRVFKKHFGQTPGDLRKDQ</sequence>
<feature type="domain" description="Response regulatory" evidence="10">
    <location>
        <begin position="3"/>
        <end position="120"/>
    </location>
</feature>
<evidence type="ECO:0000256" key="7">
    <source>
        <dbReference type="ARBA" id="ARBA00023163"/>
    </source>
</evidence>
<dbReference type="CDD" id="cd17536">
    <property type="entry name" value="REC_YesN-like"/>
    <property type="match status" value="1"/>
</dbReference>
<dbReference type="GO" id="GO:0043565">
    <property type="term" value="F:sequence-specific DNA binding"/>
    <property type="evidence" value="ECO:0007669"/>
    <property type="project" value="InterPro"/>
</dbReference>
<keyword evidence="5" id="KW-0805">Transcription regulation</keyword>
<keyword evidence="3 8" id="KW-0597">Phosphoprotein</keyword>
<dbReference type="SMART" id="SM00342">
    <property type="entry name" value="HTH_ARAC"/>
    <property type="match status" value="1"/>
</dbReference>
<comment type="subcellular location">
    <subcellularLocation>
        <location evidence="1">Cytoplasm</location>
    </subcellularLocation>
</comment>
<dbReference type="OrthoDB" id="342399at2"/>
<dbReference type="InterPro" id="IPR018060">
    <property type="entry name" value="HTH_AraC"/>
</dbReference>
<keyword evidence="4" id="KW-0902">Two-component regulatory system</keyword>
<dbReference type="PRINTS" id="PR00032">
    <property type="entry name" value="HTHARAC"/>
</dbReference>
<name>A0A4Y8LMW0_9BACL</name>
<accession>A0A4Y8LMW0</accession>
<evidence type="ECO:0000256" key="3">
    <source>
        <dbReference type="ARBA" id="ARBA00022553"/>
    </source>
</evidence>
<dbReference type="EMBL" id="SOMN01000058">
    <property type="protein sequence ID" value="TFE19508.1"/>
    <property type="molecule type" value="Genomic_DNA"/>
</dbReference>
<dbReference type="Gene3D" id="3.40.50.2300">
    <property type="match status" value="1"/>
</dbReference>
<keyword evidence="2" id="KW-0963">Cytoplasm</keyword>
<dbReference type="InterPro" id="IPR009057">
    <property type="entry name" value="Homeodomain-like_sf"/>
</dbReference>
<dbReference type="InterPro" id="IPR051552">
    <property type="entry name" value="HptR"/>
</dbReference>
<dbReference type="Proteomes" id="UP000297900">
    <property type="component" value="Unassembled WGS sequence"/>
</dbReference>
<dbReference type="RefSeq" id="WP_135154575.1">
    <property type="nucleotide sequence ID" value="NZ_SOMN01000058.1"/>
</dbReference>
<comment type="caution">
    <text evidence="11">The sequence shown here is derived from an EMBL/GenBank/DDBJ whole genome shotgun (WGS) entry which is preliminary data.</text>
</comment>
<reference evidence="11 12" key="1">
    <citation type="submission" date="2019-03" db="EMBL/GenBank/DDBJ databases">
        <title>Cohnella endophytica sp. nov., a novel endophytic bacterium isolated from bark of Sonneratia apetala.</title>
        <authorList>
            <person name="Tuo L."/>
        </authorList>
    </citation>
    <scope>NUCLEOTIDE SEQUENCE [LARGE SCALE GENOMIC DNA]</scope>
    <source>
        <strain evidence="11 12">CCTCC AB 208254</strain>
    </source>
</reference>
<dbReference type="SMART" id="SM00448">
    <property type="entry name" value="REC"/>
    <property type="match status" value="1"/>
</dbReference>
<dbReference type="GO" id="GO:0003700">
    <property type="term" value="F:DNA-binding transcription factor activity"/>
    <property type="evidence" value="ECO:0007669"/>
    <property type="project" value="InterPro"/>
</dbReference>
<dbReference type="Gene3D" id="1.10.10.60">
    <property type="entry name" value="Homeodomain-like"/>
    <property type="match status" value="2"/>
</dbReference>
<evidence type="ECO:0000256" key="6">
    <source>
        <dbReference type="ARBA" id="ARBA00023125"/>
    </source>
</evidence>
<keyword evidence="12" id="KW-1185">Reference proteome</keyword>
<dbReference type="GO" id="GO:0000160">
    <property type="term" value="P:phosphorelay signal transduction system"/>
    <property type="evidence" value="ECO:0007669"/>
    <property type="project" value="UniProtKB-KW"/>
</dbReference>
<evidence type="ECO:0000256" key="4">
    <source>
        <dbReference type="ARBA" id="ARBA00023012"/>
    </source>
</evidence>
<organism evidence="11 12">
    <name type="scientific">Cohnella luojiensis</name>
    <dbReference type="NCBI Taxonomy" id="652876"/>
    <lineage>
        <taxon>Bacteria</taxon>
        <taxon>Bacillati</taxon>
        <taxon>Bacillota</taxon>
        <taxon>Bacilli</taxon>
        <taxon>Bacillales</taxon>
        <taxon>Paenibacillaceae</taxon>
        <taxon>Cohnella</taxon>
    </lineage>
</organism>
<evidence type="ECO:0000313" key="12">
    <source>
        <dbReference type="Proteomes" id="UP000297900"/>
    </source>
</evidence>
<evidence type="ECO:0000313" key="11">
    <source>
        <dbReference type="EMBL" id="TFE19508.1"/>
    </source>
</evidence>
<dbReference type="PANTHER" id="PTHR42713:SF3">
    <property type="entry name" value="TRANSCRIPTIONAL REGULATORY PROTEIN HPTR"/>
    <property type="match status" value="1"/>
</dbReference>
<gene>
    <name evidence="11" type="ORF">E2980_23035</name>
</gene>
<dbReference type="SUPFAM" id="SSF52172">
    <property type="entry name" value="CheY-like"/>
    <property type="match status" value="1"/>
</dbReference>
<proteinExistence type="predicted"/>
<dbReference type="SUPFAM" id="SSF46689">
    <property type="entry name" value="Homeodomain-like"/>
    <property type="match status" value="2"/>
</dbReference>
<dbReference type="PROSITE" id="PS01124">
    <property type="entry name" value="HTH_ARAC_FAMILY_2"/>
    <property type="match status" value="1"/>
</dbReference>
<dbReference type="InterPro" id="IPR001789">
    <property type="entry name" value="Sig_transdc_resp-reg_receiver"/>
</dbReference>
<protein>
    <submittedName>
        <fullName evidence="11">Response regulator</fullName>
    </submittedName>
</protein>
<feature type="modified residue" description="4-aspartylphosphate" evidence="8">
    <location>
        <position position="55"/>
    </location>
</feature>
<dbReference type="InterPro" id="IPR020449">
    <property type="entry name" value="Tscrpt_reg_AraC-type_HTH"/>
</dbReference>
<feature type="domain" description="HTH araC/xylS-type" evidence="9">
    <location>
        <begin position="265"/>
        <end position="363"/>
    </location>
</feature>
<evidence type="ECO:0000256" key="2">
    <source>
        <dbReference type="ARBA" id="ARBA00022490"/>
    </source>
</evidence>